<feature type="domain" description="C2" evidence="3">
    <location>
        <begin position="138"/>
        <end position="265"/>
    </location>
</feature>
<dbReference type="SMART" id="SM00327">
    <property type="entry name" value="VWA"/>
    <property type="match status" value="1"/>
</dbReference>
<evidence type="ECO:0000256" key="2">
    <source>
        <dbReference type="ARBA" id="ARBA00022737"/>
    </source>
</evidence>
<dbReference type="PANTHER" id="PTHR10857">
    <property type="entry name" value="COPINE"/>
    <property type="match status" value="1"/>
</dbReference>
<evidence type="ECO:0000256" key="1">
    <source>
        <dbReference type="ARBA" id="ARBA00009048"/>
    </source>
</evidence>
<keyword evidence="2" id="KW-0677">Repeat</keyword>
<dbReference type="SMART" id="SM00239">
    <property type="entry name" value="C2"/>
    <property type="match status" value="2"/>
</dbReference>
<dbReference type="SUPFAM" id="SSF49562">
    <property type="entry name" value="C2 domain (Calcium/lipid-binding domain, CaLB)"/>
    <property type="match status" value="2"/>
</dbReference>
<dbReference type="PROSITE" id="PS50004">
    <property type="entry name" value="C2"/>
    <property type="match status" value="2"/>
</dbReference>
<dbReference type="InterPro" id="IPR035892">
    <property type="entry name" value="C2_domain_sf"/>
</dbReference>
<evidence type="ECO:0000313" key="4">
    <source>
        <dbReference type="Proteomes" id="UP000694923"/>
    </source>
</evidence>
<dbReference type="CDD" id="cd04047">
    <property type="entry name" value="C2B_Copine"/>
    <property type="match status" value="1"/>
</dbReference>
<evidence type="ECO:0000259" key="3">
    <source>
        <dbReference type="PROSITE" id="PS50004"/>
    </source>
</evidence>
<dbReference type="InterPro" id="IPR002035">
    <property type="entry name" value="VWF_A"/>
</dbReference>
<dbReference type="SUPFAM" id="SSF53300">
    <property type="entry name" value="vWA-like"/>
    <property type="match status" value="1"/>
</dbReference>
<protein>
    <submittedName>
        <fullName evidence="5">Copine-2 isoform X2</fullName>
    </submittedName>
</protein>
<reference evidence="5" key="1">
    <citation type="submission" date="2025-08" db="UniProtKB">
        <authorList>
            <consortium name="RefSeq"/>
        </authorList>
    </citation>
    <scope>IDENTIFICATION</scope>
</reference>
<dbReference type="InterPro" id="IPR036465">
    <property type="entry name" value="vWFA_dom_sf"/>
</dbReference>
<dbReference type="InterPro" id="IPR000008">
    <property type="entry name" value="C2_dom"/>
</dbReference>
<proteinExistence type="inferred from homology"/>
<dbReference type="InterPro" id="IPR045052">
    <property type="entry name" value="Copine"/>
</dbReference>
<dbReference type="PANTHER" id="PTHR10857:SF3">
    <property type="entry name" value="COPINE-2"/>
    <property type="match status" value="1"/>
</dbReference>
<comment type="similarity">
    <text evidence="1">Belongs to the copine family.</text>
</comment>
<accession>A0ABM0QRG0</accession>
<dbReference type="CDD" id="cd04048">
    <property type="entry name" value="C2A_Copine"/>
    <property type="match status" value="1"/>
</dbReference>
<dbReference type="RefSeq" id="XP_008570951.1">
    <property type="nucleotide sequence ID" value="XM_008572729.1"/>
</dbReference>
<evidence type="ECO:0000313" key="5">
    <source>
        <dbReference type="RefSeq" id="XP_008570951.1"/>
    </source>
</evidence>
<sequence length="516" mass="57382">MAYIPGGGAPAVGAAPMGSQYCVCKVELSVSGQNLLDRDVTSKSDPFCVLFTENNGRWIEYDRTETAINNLNPAFSKKFVLDYHFEEVQKLKFALFDQDKSSTQLDEHDFLGQFSCSLGTIVSSKKITRPLLLMNDKPAGKGLITIAAQELSDNRVITLSLAGRKLDKKDLFGKSDPFLEFYKPGHDGKWMLVHRTEVIKYTLDPVWKPFTVPLVSLCDGDMEKSIQLEFECINPKKQRKKKNYKNSGIIILRSCKINRDYSFLDYILGGCQLMFTVGIDFTASNGNPLDPSSLHYINPMGTNEYLSAIWAVGQIIQDYDSDKMFPALGFGAQLPPDWKVSHEFAINFNPTNPFCSAGVDGIAQAYSACLPHIRFYGPTNFSPIVNHVARFAAQATQQQTATQYFILLIITDGVISDMEETRHAVVQASKLPMSIIIVGVGNADFAAMEFLDGDSRTLRSHTGEEAARDIVQFVPFREFCNAAKETLAKAVLAELPQQVVQYFKHKNLPPTSSEPA</sequence>
<dbReference type="GeneID" id="103590494"/>
<feature type="domain" description="C2" evidence="3">
    <location>
        <begin position="6"/>
        <end position="131"/>
    </location>
</feature>
<organism evidence="4 5">
    <name type="scientific">Galeopterus variegatus</name>
    <name type="common">Malayan flying lemur</name>
    <name type="synonym">Cynocephalus variegatus</name>
    <dbReference type="NCBI Taxonomy" id="482537"/>
    <lineage>
        <taxon>Eukaryota</taxon>
        <taxon>Metazoa</taxon>
        <taxon>Chordata</taxon>
        <taxon>Craniata</taxon>
        <taxon>Vertebrata</taxon>
        <taxon>Euteleostomi</taxon>
        <taxon>Mammalia</taxon>
        <taxon>Eutheria</taxon>
        <taxon>Euarchontoglires</taxon>
        <taxon>Dermoptera</taxon>
        <taxon>Cynocephalidae</taxon>
        <taxon>Galeopterus</taxon>
    </lineage>
</organism>
<dbReference type="Pfam" id="PF00168">
    <property type="entry name" value="C2"/>
    <property type="match status" value="2"/>
</dbReference>
<gene>
    <name evidence="5" type="primary">CPNE2</name>
</gene>
<dbReference type="Proteomes" id="UP000694923">
    <property type="component" value="Unplaced"/>
</dbReference>
<keyword evidence="4" id="KW-1185">Reference proteome</keyword>
<dbReference type="InterPro" id="IPR037768">
    <property type="entry name" value="C2B_Copine"/>
</dbReference>
<name>A0ABM0QRG0_GALVR</name>
<dbReference type="Pfam" id="PF07002">
    <property type="entry name" value="Copine"/>
    <property type="match status" value="1"/>
</dbReference>
<dbReference type="InterPro" id="IPR010734">
    <property type="entry name" value="Copine_C"/>
</dbReference>
<dbReference type="Gene3D" id="2.60.40.150">
    <property type="entry name" value="C2 domain"/>
    <property type="match status" value="2"/>
</dbReference>